<organism evidence="2 3">
    <name type="scientific">Tetradesmus obliquus</name>
    <name type="common">Green alga</name>
    <name type="synonym">Acutodesmus obliquus</name>
    <dbReference type="NCBI Taxonomy" id="3088"/>
    <lineage>
        <taxon>Eukaryota</taxon>
        <taxon>Viridiplantae</taxon>
        <taxon>Chlorophyta</taxon>
        <taxon>core chlorophytes</taxon>
        <taxon>Chlorophyceae</taxon>
        <taxon>CS clade</taxon>
        <taxon>Sphaeropleales</taxon>
        <taxon>Scenedesmaceae</taxon>
        <taxon>Tetradesmus</taxon>
    </lineage>
</organism>
<evidence type="ECO:0000313" key="2">
    <source>
        <dbReference type="EMBL" id="WIA17472.1"/>
    </source>
</evidence>
<reference evidence="2 3" key="1">
    <citation type="submission" date="2023-05" db="EMBL/GenBank/DDBJ databases">
        <title>A 100% complete, gapless, phased diploid assembly of the Scenedesmus obliquus UTEX 3031 genome.</title>
        <authorList>
            <person name="Biondi T.C."/>
            <person name="Hanschen E.R."/>
            <person name="Kwon T."/>
            <person name="Eng W."/>
            <person name="Kruse C.P.S."/>
            <person name="Koehler S.I."/>
            <person name="Kunde Y."/>
            <person name="Gleasner C.D."/>
            <person name="You Mak K.T."/>
            <person name="Polle J."/>
            <person name="Hovde B.T."/>
            <person name="Starkenburg S.R."/>
        </authorList>
    </citation>
    <scope>NUCLEOTIDE SEQUENCE [LARGE SCALE GENOMIC DNA]</scope>
    <source>
        <strain evidence="2 3">DOE0152z</strain>
    </source>
</reference>
<feature type="region of interest" description="Disordered" evidence="1">
    <location>
        <begin position="202"/>
        <end position="227"/>
    </location>
</feature>
<proteinExistence type="predicted"/>
<accession>A0ABY8U882</accession>
<gene>
    <name evidence="2" type="ORF">OEZ85_014311</name>
</gene>
<feature type="compositionally biased region" description="Low complexity" evidence="1">
    <location>
        <begin position="202"/>
        <end position="216"/>
    </location>
</feature>
<keyword evidence="3" id="KW-1185">Reference proteome</keyword>
<evidence type="ECO:0000313" key="3">
    <source>
        <dbReference type="Proteomes" id="UP001244341"/>
    </source>
</evidence>
<name>A0ABY8U882_TETOB</name>
<sequence>MYFEYVPVDNTKEPSPEERQKQRLLQQRSASITVQKVLTPAYRRVCCDRLDLDDSSTDQPSTGLAGPCCAAAGTQPCLAQHLSFFQHGYSSITRPAYAAHPKHRQRDTVHIPVPEDEVLQEETVFASSSAQAASIAAGHAARQQQQQQRRGGLLALLTCSCLREPSVPEISSDSRSASAVPGGAAAPGGSIGYGASGAASSLGRTASGAAGGASRRQMSRRTSSARKWVSLRRMGSSAYSDAEWFDAASSWGHDDHHAMLAEVESMVKELAPPTGPWVPDPPLSFAVPNMQFIPVPAKLGLAGWWEKDDDRTTPPPLPIDVMLKASWMVQKSHNSVPGVFFEETEKELNMMVKPRFVPPGFPRYQEYYDKTQKEEKTWALRRDLKTGRSYGRIFFAADGTIIFRTMTRPMFSNVVDYIVEEYVRFEGPENKTLVTRQCCLEVASGKHAVQVWTRPMFGNDVDVILEEYMRFEEEGKVLVARQCCLDSKSGKRAVQYLVGRWWEHAPKGSI</sequence>
<protein>
    <submittedName>
        <fullName evidence="2">Uncharacterized protein</fullName>
    </submittedName>
</protein>
<dbReference type="EMBL" id="CP126215">
    <property type="protein sequence ID" value="WIA17472.1"/>
    <property type="molecule type" value="Genomic_DNA"/>
</dbReference>
<dbReference type="Proteomes" id="UP001244341">
    <property type="component" value="Chromosome 8b"/>
</dbReference>
<evidence type="ECO:0000256" key="1">
    <source>
        <dbReference type="SAM" id="MobiDB-lite"/>
    </source>
</evidence>